<sequence length="143" mass="15913">MGASGPLPKKRVFALPVFSPQSVLVEICCQAPTWKACCVITQTDVVHALPGADVTLVCSFPKAHTTYIIQTQWSKKDNNHLTIIAVHHPDHGTHYFAFPEASYNFSWALHLKNVTVSLSGLYECRQSRRLGCFCKPRGSWKTA</sequence>
<dbReference type="GO" id="GO:0006954">
    <property type="term" value="P:inflammatory response"/>
    <property type="evidence" value="ECO:0007669"/>
    <property type="project" value="TreeGrafter"/>
</dbReference>
<evidence type="ECO:0000313" key="2">
    <source>
        <dbReference type="Ensembl" id="ENSACUP00000021802.1"/>
    </source>
</evidence>
<dbReference type="PANTHER" id="PTHR15317:SF1">
    <property type="entry name" value="T-CELL SURFACE PROTEIN TACTILE"/>
    <property type="match status" value="1"/>
</dbReference>
<evidence type="ECO:0000259" key="1">
    <source>
        <dbReference type="PROSITE" id="PS50835"/>
    </source>
</evidence>
<evidence type="ECO:0000313" key="3">
    <source>
        <dbReference type="Proteomes" id="UP000472269"/>
    </source>
</evidence>
<dbReference type="PROSITE" id="PS50835">
    <property type="entry name" value="IG_LIKE"/>
    <property type="match status" value="1"/>
</dbReference>
<dbReference type="InterPro" id="IPR042381">
    <property type="entry name" value="CD96"/>
</dbReference>
<dbReference type="Proteomes" id="UP000472269">
    <property type="component" value="Unplaced"/>
</dbReference>
<dbReference type="SUPFAM" id="SSF48726">
    <property type="entry name" value="Immunoglobulin"/>
    <property type="match status" value="1"/>
</dbReference>
<name>A0A663NDX4_ATHCN</name>
<dbReference type="InterPro" id="IPR007110">
    <property type="entry name" value="Ig-like_dom"/>
</dbReference>
<dbReference type="GO" id="GO:0007160">
    <property type="term" value="P:cell-matrix adhesion"/>
    <property type="evidence" value="ECO:0007669"/>
    <property type="project" value="TreeGrafter"/>
</dbReference>
<protein>
    <recommendedName>
        <fullName evidence="1">Ig-like domain-containing protein</fullName>
    </recommendedName>
</protein>
<dbReference type="AlphaFoldDB" id="A0A663NDX4"/>
<keyword evidence="3" id="KW-1185">Reference proteome</keyword>
<feature type="domain" description="Ig-like" evidence="1">
    <location>
        <begin position="20"/>
        <end position="125"/>
    </location>
</feature>
<dbReference type="PANTHER" id="PTHR15317">
    <property type="entry name" value="T-CELL SURFACE PROTEIN TACTILE"/>
    <property type="match status" value="1"/>
</dbReference>
<organism evidence="2 3">
    <name type="scientific">Athene cunicularia</name>
    <name type="common">Burrowing owl</name>
    <name type="synonym">Speotyto cunicularia</name>
    <dbReference type="NCBI Taxonomy" id="194338"/>
    <lineage>
        <taxon>Eukaryota</taxon>
        <taxon>Metazoa</taxon>
        <taxon>Chordata</taxon>
        <taxon>Craniata</taxon>
        <taxon>Vertebrata</taxon>
        <taxon>Euteleostomi</taxon>
        <taxon>Archelosauria</taxon>
        <taxon>Archosauria</taxon>
        <taxon>Dinosauria</taxon>
        <taxon>Saurischia</taxon>
        <taxon>Theropoda</taxon>
        <taxon>Coelurosauria</taxon>
        <taxon>Aves</taxon>
        <taxon>Neognathae</taxon>
        <taxon>Neoaves</taxon>
        <taxon>Telluraves</taxon>
        <taxon>Strigiformes</taxon>
        <taxon>Strigidae</taxon>
        <taxon>Athene</taxon>
    </lineage>
</organism>
<reference evidence="2" key="2">
    <citation type="submission" date="2025-09" db="UniProtKB">
        <authorList>
            <consortium name="Ensembl"/>
        </authorList>
    </citation>
    <scope>IDENTIFICATION</scope>
</reference>
<dbReference type="InterPro" id="IPR013783">
    <property type="entry name" value="Ig-like_fold"/>
</dbReference>
<dbReference type="InterPro" id="IPR013106">
    <property type="entry name" value="Ig_V-set"/>
</dbReference>
<dbReference type="InterPro" id="IPR036179">
    <property type="entry name" value="Ig-like_dom_sf"/>
</dbReference>
<accession>A0A663NDX4</accession>
<reference evidence="2" key="1">
    <citation type="submission" date="2025-08" db="UniProtKB">
        <authorList>
            <consortium name="Ensembl"/>
        </authorList>
    </citation>
    <scope>IDENTIFICATION</scope>
</reference>
<dbReference type="Pfam" id="PF07686">
    <property type="entry name" value="V-set"/>
    <property type="match status" value="1"/>
</dbReference>
<dbReference type="Gene3D" id="2.60.40.10">
    <property type="entry name" value="Immunoglobulins"/>
    <property type="match status" value="1"/>
</dbReference>
<dbReference type="Ensembl" id="ENSACUT00000023245.1">
    <property type="protein sequence ID" value="ENSACUP00000021802.1"/>
    <property type="gene ID" value="ENSACUG00000014573.1"/>
</dbReference>
<proteinExistence type="predicted"/>